<dbReference type="EMBL" id="BMAO01035894">
    <property type="protein sequence ID" value="GFR06670.1"/>
    <property type="molecule type" value="Genomic_DNA"/>
</dbReference>
<evidence type="ECO:0000313" key="1">
    <source>
        <dbReference type="EMBL" id="GFR06670.1"/>
    </source>
</evidence>
<comment type="caution">
    <text evidence="1">The sequence shown here is derived from an EMBL/GenBank/DDBJ whole genome shotgun (WGS) entry which is preliminary data.</text>
</comment>
<sequence length="91" mass="10801">MFKEQDVAHYIKISHLIWTGYVICTNNSNRLKEIFSARPCNTRRDRPRLRLIHVVEKDCLVFKIKNWRSLAADRGGWNRLVQNTLAHIEPQ</sequence>
<dbReference type="OrthoDB" id="6763022at2759"/>
<gene>
    <name evidence="1" type="ORF">TNCT_686221</name>
</gene>
<proteinExistence type="predicted"/>
<dbReference type="AlphaFoldDB" id="A0A8X6LEC7"/>
<organism evidence="1 2">
    <name type="scientific">Trichonephila clavata</name>
    <name type="common">Joro spider</name>
    <name type="synonym">Nephila clavata</name>
    <dbReference type="NCBI Taxonomy" id="2740835"/>
    <lineage>
        <taxon>Eukaryota</taxon>
        <taxon>Metazoa</taxon>
        <taxon>Ecdysozoa</taxon>
        <taxon>Arthropoda</taxon>
        <taxon>Chelicerata</taxon>
        <taxon>Arachnida</taxon>
        <taxon>Araneae</taxon>
        <taxon>Araneomorphae</taxon>
        <taxon>Entelegynae</taxon>
        <taxon>Araneoidea</taxon>
        <taxon>Nephilidae</taxon>
        <taxon>Trichonephila</taxon>
    </lineage>
</organism>
<reference evidence="1" key="1">
    <citation type="submission" date="2020-07" db="EMBL/GenBank/DDBJ databases">
        <title>Multicomponent nature underlies the extraordinary mechanical properties of spider dragline silk.</title>
        <authorList>
            <person name="Kono N."/>
            <person name="Nakamura H."/>
            <person name="Mori M."/>
            <person name="Yoshida Y."/>
            <person name="Ohtoshi R."/>
            <person name="Malay A.D."/>
            <person name="Moran D.A.P."/>
            <person name="Tomita M."/>
            <person name="Numata K."/>
            <person name="Arakawa K."/>
        </authorList>
    </citation>
    <scope>NUCLEOTIDE SEQUENCE</scope>
</reference>
<evidence type="ECO:0000313" key="2">
    <source>
        <dbReference type="Proteomes" id="UP000887116"/>
    </source>
</evidence>
<keyword evidence="2" id="KW-1185">Reference proteome</keyword>
<dbReference type="Proteomes" id="UP000887116">
    <property type="component" value="Unassembled WGS sequence"/>
</dbReference>
<protein>
    <submittedName>
        <fullName evidence="1">Uncharacterized protein</fullName>
    </submittedName>
</protein>
<accession>A0A8X6LEC7</accession>
<name>A0A8X6LEC7_TRICU</name>